<sequence>MLNGFFRSWVFAPEEVVSRNVVRVTGRNFTKLSGLPEQTPPPILFSGQLSESSLPPLYTLLIGAFQIVDIWQTKADDNECGVDFAYGWNTGTFAGCHRLSVTTLQEGGASYLRLTLACLSCNPMDDGRRSWVETLGFLSVFHKVYAEVLFRAVVGDVVTKLEASGARVHPVADHE</sequence>
<proteinExistence type="predicted"/>
<comment type="caution">
    <text evidence="1">The sequence shown here is derived from an EMBL/GenBank/DDBJ whole genome shotgun (WGS) entry which is preliminary data.</text>
</comment>
<evidence type="ECO:0000313" key="2">
    <source>
        <dbReference type="Proteomes" id="UP001305779"/>
    </source>
</evidence>
<name>A0ABR0E0Z4_ZASCE</name>
<evidence type="ECO:0000313" key="1">
    <source>
        <dbReference type="EMBL" id="KAK4495097.1"/>
    </source>
</evidence>
<accession>A0ABR0E0Z4</accession>
<organism evidence="1 2">
    <name type="scientific">Zasmidium cellare</name>
    <name type="common">Wine cellar mold</name>
    <name type="synonym">Racodium cellare</name>
    <dbReference type="NCBI Taxonomy" id="395010"/>
    <lineage>
        <taxon>Eukaryota</taxon>
        <taxon>Fungi</taxon>
        <taxon>Dikarya</taxon>
        <taxon>Ascomycota</taxon>
        <taxon>Pezizomycotina</taxon>
        <taxon>Dothideomycetes</taxon>
        <taxon>Dothideomycetidae</taxon>
        <taxon>Mycosphaerellales</taxon>
        <taxon>Mycosphaerellaceae</taxon>
        <taxon>Zasmidium</taxon>
    </lineage>
</organism>
<keyword evidence="2" id="KW-1185">Reference proteome</keyword>
<reference evidence="1 2" key="1">
    <citation type="journal article" date="2023" name="G3 (Bethesda)">
        <title>A chromosome-level genome assembly of Zasmidium syzygii isolated from banana leaves.</title>
        <authorList>
            <person name="van Westerhoven A.C."/>
            <person name="Mehrabi R."/>
            <person name="Talebi R."/>
            <person name="Steentjes M.B.F."/>
            <person name="Corcolon B."/>
            <person name="Chong P.A."/>
            <person name="Kema G.H.J."/>
            <person name="Seidl M.F."/>
        </authorList>
    </citation>
    <scope>NUCLEOTIDE SEQUENCE [LARGE SCALE GENOMIC DNA]</scope>
    <source>
        <strain evidence="1 2">P124</strain>
    </source>
</reference>
<gene>
    <name evidence="1" type="ORF">PRZ48_013424</name>
</gene>
<dbReference type="Proteomes" id="UP001305779">
    <property type="component" value="Unassembled WGS sequence"/>
</dbReference>
<protein>
    <submittedName>
        <fullName evidence="1">Uncharacterized protein</fullName>
    </submittedName>
</protein>
<dbReference type="EMBL" id="JAXOVC010000012">
    <property type="protein sequence ID" value="KAK4495097.1"/>
    <property type="molecule type" value="Genomic_DNA"/>
</dbReference>